<proteinExistence type="predicted"/>
<reference evidence="2" key="1">
    <citation type="submission" date="2013-09" db="EMBL/GenBank/DDBJ databases">
        <title>Corchorus olitorius genome sequencing.</title>
        <authorList>
            <person name="Alam M."/>
            <person name="Haque M.S."/>
            <person name="Islam M.S."/>
            <person name="Emdad E.M."/>
            <person name="Islam M.M."/>
            <person name="Ahmed B."/>
            <person name="Halim A."/>
            <person name="Hossen Q.M.M."/>
            <person name="Hossain M.Z."/>
            <person name="Ahmed R."/>
            <person name="Khan M.M."/>
            <person name="Islam R."/>
            <person name="Rashid M.M."/>
            <person name="Khan S.A."/>
            <person name="Rahman M.S."/>
            <person name="Alam M."/>
            <person name="Yahiya A.S."/>
            <person name="Khan M.S."/>
            <person name="Azam M.S."/>
            <person name="Haque T."/>
            <person name="Lashkar M.Z.H."/>
            <person name="Akhand A.I."/>
            <person name="Morshed G."/>
            <person name="Roy S."/>
            <person name="Uddin K.S."/>
            <person name="Rabeya T."/>
            <person name="Hossain A.S."/>
            <person name="Chowdhury A."/>
            <person name="Snigdha A.R."/>
            <person name="Mortoza M.S."/>
            <person name="Matin S.A."/>
            <person name="Hoque S.M.E."/>
            <person name="Islam M.K."/>
            <person name="Roy D.K."/>
            <person name="Haider R."/>
            <person name="Moosa M.M."/>
            <person name="Elias S.M."/>
            <person name="Hasan A.M."/>
            <person name="Jahan S."/>
            <person name="Shafiuddin M."/>
            <person name="Mahmood N."/>
            <person name="Shommy N.S."/>
        </authorList>
    </citation>
    <scope>NUCLEOTIDE SEQUENCE [LARGE SCALE GENOMIC DNA]</scope>
    <source>
        <strain evidence="2">cv. O-4</strain>
    </source>
</reference>
<evidence type="ECO:0000313" key="2">
    <source>
        <dbReference type="Proteomes" id="UP000187203"/>
    </source>
</evidence>
<dbReference type="Proteomes" id="UP000187203">
    <property type="component" value="Unassembled WGS sequence"/>
</dbReference>
<gene>
    <name evidence="1" type="ORF">COLO4_34188</name>
</gene>
<dbReference type="AlphaFoldDB" id="A0A1R3GN69"/>
<accession>A0A1R3GN69</accession>
<organism evidence="1 2">
    <name type="scientific">Corchorus olitorius</name>
    <dbReference type="NCBI Taxonomy" id="93759"/>
    <lineage>
        <taxon>Eukaryota</taxon>
        <taxon>Viridiplantae</taxon>
        <taxon>Streptophyta</taxon>
        <taxon>Embryophyta</taxon>
        <taxon>Tracheophyta</taxon>
        <taxon>Spermatophyta</taxon>
        <taxon>Magnoliopsida</taxon>
        <taxon>eudicotyledons</taxon>
        <taxon>Gunneridae</taxon>
        <taxon>Pentapetalae</taxon>
        <taxon>rosids</taxon>
        <taxon>malvids</taxon>
        <taxon>Malvales</taxon>
        <taxon>Malvaceae</taxon>
        <taxon>Grewioideae</taxon>
        <taxon>Apeibeae</taxon>
        <taxon>Corchorus</taxon>
    </lineage>
</organism>
<dbReference type="EMBL" id="AWUE01022109">
    <property type="protein sequence ID" value="OMO59511.1"/>
    <property type="molecule type" value="Genomic_DNA"/>
</dbReference>
<keyword evidence="2" id="KW-1185">Reference proteome</keyword>
<name>A0A1R3GN69_9ROSI</name>
<protein>
    <submittedName>
        <fullName evidence="1">Dynein heavy chain family protein</fullName>
    </submittedName>
</protein>
<sequence>MTAAAVHCSSMEIASRRRPTLDHRAGAMDVVGWSSSFPDCFTSPPSYQIRHSFPLNLPLNAPTKVDPKPKIQFPDGGINRLMNPFFEYASRCFLPILFTVRV</sequence>
<evidence type="ECO:0000313" key="1">
    <source>
        <dbReference type="EMBL" id="OMO59511.1"/>
    </source>
</evidence>
<comment type="caution">
    <text evidence="1">The sequence shown here is derived from an EMBL/GenBank/DDBJ whole genome shotgun (WGS) entry which is preliminary data.</text>
</comment>